<dbReference type="OrthoDB" id="9793805at2"/>
<gene>
    <name evidence="1" type="ORF">CWI70_03800</name>
</gene>
<dbReference type="GO" id="GO:0016740">
    <property type="term" value="F:transferase activity"/>
    <property type="evidence" value="ECO:0007669"/>
    <property type="project" value="UniProtKB-KW"/>
</dbReference>
<dbReference type="Proteomes" id="UP000287649">
    <property type="component" value="Unassembled WGS sequence"/>
</dbReference>
<dbReference type="AlphaFoldDB" id="A0A432Y4T0"/>
<organism evidence="1 2">
    <name type="scientific">Pseudidiomarina homiensis</name>
    <dbReference type="NCBI Taxonomy" id="364198"/>
    <lineage>
        <taxon>Bacteria</taxon>
        <taxon>Pseudomonadati</taxon>
        <taxon>Pseudomonadota</taxon>
        <taxon>Gammaproteobacteria</taxon>
        <taxon>Alteromonadales</taxon>
        <taxon>Idiomarinaceae</taxon>
        <taxon>Pseudidiomarina</taxon>
    </lineage>
</organism>
<name>A0A432Y4T0_9GAMM</name>
<dbReference type="SUPFAM" id="SSF53756">
    <property type="entry name" value="UDP-Glycosyltransferase/glycogen phosphorylase"/>
    <property type="match status" value="1"/>
</dbReference>
<evidence type="ECO:0000313" key="1">
    <source>
        <dbReference type="EMBL" id="RUO55906.1"/>
    </source>
</evidence>
<keyword evidence="2" id="KW-1185">Reference proteome</keyword>
<comment type="caution">
    <text evidence="1">The sequence shown here is derived from an EMBL/GenBank/DDBJ whole genome shotgun (WGS) entry which is preliminary data.</text>
</comment>
<dbReference type="EMBL" id="PIPX01000001">
    <property type="protein sequence ID" value="RUO55906.1"/>
    <property type="molecule type" value="Genomic_DNA"/>
</dbReference>
<dbReference type="Gene3D" id="3.40.50.2000">
    <property type="entry name" value="Glycogen Phosphorylase B"/>
    <property type="match status" value="1"/>
</dbReference>
<reference evidence="2" key="1">
    <citation type="journal article" date="2018" name="Front. Microbiol.">
        <title>Genome-Based Analysis Reveals the Taxonomy and Diversity of the Family Idiomarinaceae.</title>
        <authorList>
            <person name="Liu Y."/>
            <person name="Lai Q."/>
            <person name="Shao Z."/>
        </authorList>
    </citation>
    <scope>NUCLEOTIDE SEQUENCE [LARGE SCALE GENOMIC DNA]</scope>
    <source>
        <strain evidence="2">PO-M2</strain>
    </source>
</reference>
<dbReference type="Pfam" id="PF13528">
    <property type="entry name" value="Glyco_trans_1_3"/>
    <property type="match status" value="1"/>
</dbReference>
<proteinExistence type="predicted"/>
<dbReference type="RefSeq" id="WP_126770700.1">
    <property type="nucleotide sequence ID" value="NZ_PIPX01000001.1"/>
</dbReference>
<evidence type="ECO:0000313" key="2">
    <source>
        <dbReference type="Proteomes" id="UP000287649"/>
    </source>
</evidence>
<protein>
    <submittedName>
        <fullName evidence="1">Glycosyltransferase</fullName>
    </submittedName>
</protein>
<accession>A0A432Y4T0</accession>
<keyword evidence="1" id="KW-0808">Transferase</keyword>
<sequence>MRILIGVQGTGNGHLSRCSALAEALASKAVQVDYLVSGRAPEHFFDMEAFGTWQWRKGLSFAVKDGRIDLKATVQQNDWRQFWRDVNALDLSPYDLVVTDYEPVIAWAAKRQGKRCIGMGRQYAFMGKTKSLQLPWMYQQMLRWFAPATDIVGMHWISDGAHIVPPIVHQRVAAQQPEVGHYLVYLPFESLLSVHRLLVKFPQYSFSVFHPEAKRQRIAGIEYYPPSRLRFAEQIVRAAGVISNAGFETSCEALTYGKKLLVRPLAGQFEQLANARCLEELGLATQLTSLTEQGLADWFATAATAEAQQCYWPDVAEALAQWLTSGAQESVAELSRRLWKRAEVDNYRALLRSELLA</sequence>